<gene>
    <name evidence="3" type="ORF">RM479_17465</name>
</gene>
<evidence type="ECO:0000313" key="4">
    <source>
        <dbReference type="Proteomes" id="UP001183390"/>
    </source>
</evidence>
<evidence type="ECO:0000256" key="2">
    <source>
        <dbReference type="SAM" id="SignalP"/>
    </source>
</evidence>
<evidence type="ECO:0008006" key="5">
    <source>
        <dbReference type="Google" id="ProtNLM"/>
    </source>
</evidence>
<feature type="signal peptide" evidence="2">
    <location>
        <begin position="1"/>
        <end position="29"/>
    </location>
</feature>
<evidence type="ECO:0000313" key="3">
    <source>
        <dbReference type="EMBL" id="MDT0330205.1"/>
    </source>
</evidence>
<organism evidence="3 4">
    <name type="scientific">Nocardiopsis lambiniae</name>
    <dbReference type="NCBI Taxonomy" id="3075539"/>
    <lineage>
        <taxon>Bacteria</taxon>
        <taxon>Bacillati</taxon>
        <taxon>Actinomycetota</taxon>
        <taxon>Actinomycetes</taxon>
        <taxon>Streptosporangiales</taxon>
        <taxon>Nocardiopsidaceae</taxon>
        <taxon>Nocardiopsis</taxon>
    </lineage>
</organism>
<dbReference type="Proteomes" id="UP001183390">
    <property type="component" value="Unassembled WGS sequence"/>
</dbReference>
<comment type="caution">
    <text evidence="3">The sequence shown here is derived from an EMBL/GenBank/DDBJ whole genome shotgun (WGS) entry which is preliminary data.</text>
</comment>
<keyword evidence="2" id="KW-0732">Signal</keyword>
<sequence>MGVRSTVTGAPLAALLLGTACALASCAPAAEVDPAVVELQKAAEALAITVLRPGAERAFAREGHPIEGALECTVTPPADASPSQEAGEGADRADGTTVHCAGTTEQGAEVRFEGELSREALAARPVGDDGLPGTFVGTVDGEEVFRMDCIQCAPAVADDATQRRSDTARVGD</sequence>
<evidence type="ECO:0000256" key="1">
    <source>
        <dbReference type="SAM" id="MobiDB-lite"/>
    </source>
</evidence>
<proteinExistence type="predicted"/>
<dbReference type="PROSITE" id="PS51257">
    <property type="entry name" value="PROKAR_LIPOPROTEIN"/>
    <property type="match status" value="1"/>
</dbReference>
<feature type="chain" id="PRO_5046274485" description="Lipoprotein" evidence="2">
    <location>
        <begin position="30"/>
        <end position="172"/>
    </location>
</feature>
<feature type="region of interest" description="Disordered" evidence="1">
    <location>
        <begin position="73"/>
        <end position="96"/>
    </location>
</feature>
<keyword evidence="4" id="KW-1185">Reference proteome</keyword>
<name>A0ABU2MCB0_9ACTN</name>
<protein>
    <recommendedName>
        <fullName evidence="5">Lipoprotein</fullName>
    </recommendedName>
</protein>
<accession>A0ABU2MCB0</accession>
<dbReference type="RefSeq" id="WP_311512781.1">
    <property type="nucleotide sequence ID" value="NZ_JAVREP010000011.1"/>
</dbReference>
<dbReference type="EMBL" id="JAVREP010000011">
    <property type="protein sequence ID" value="MDT0330205.1"/>
    <property type="molecule type" value="Genomic_DNA"/>
</dbReference>
<reference evidence="4" key="1">
    <citation type="submission" date="2023-07" db="EMBL/GenBank/DDBJ databases">
        <title>30 novel species of actinomycetes from the DSMZ collection.</title>
        <authorList>
            <person name="Nouioui I."/>
        </authorList>
    </citation>
    <scope>NUCLEOTIDE SEQUENCE [LARGE SCALE GENOMIC DNA]</scope>
    <source>
        <strain evidence="4">DSM 44743</strain>
    </source>
</reference>